<dbReference type="OrthoDB" id="6379801at2759"/>
<name>A0A8X6NVM8_NEPPI</name>
<accession>A0A8X6NVM8</accession>
<proteinExistence type="predicted"/>
<keyword evidence="2" id="KW-1185">Reference proteome</keyword>
<organism evidence="1 2">
    <name type="scientific">Nephila pilipes</name>
    <name type="common">Giant wood spider</name>
    <name type="synonym">Nephila maculata</name>
    <dbReference type="NCBI Taxonomy" id="299642"/>
    <lineage>
        <taxon>Eukaryota</taxon>
        <taxon>Metazoa</taxon>
        <taxon>Ecdysozoa</taxon>
        <taxon>Arthropoda</taxon>
        <taxon>Chelicerata</taxon>
        <taxon>Arachnida</taxon>
        <taxon>Araneae</taxon>
        <taxon>Araneomorphae</taxon>
        <taxon>Entelegynae</taxon>
        <taxon>Araneoidea</taxon>
        <taxon>Nephilidae</taxon>
        <taxon>Nephila</taxon>
    </lineage>
</organism>
<sequence>MMTSSLSEVENWPKVTKLSIKLNLNSENVLKTTDRFIALAINNEVSEPNNNDTEDEKAGIKDVILPKKRVRILINYHNPNSDYEYYVKPEEERPVKIGIKGLPRDTNVGIVDEGLRELGFKLT</sequence>
<dbReference type="EMBL" id="BMAW01062029">
    <property type="protein sequence ID" value="GFT34129.1"/>
    <property type="molecule type" value="Genomic_DNA"/>
</dbReference>
<gene>
    <name evidence="1" type="ORF">NPIL_549001</name>
</gene>
<comment type="caution">
    <text evidence="1">The sequence shown here is derived from an EMBL/GenBank/DDBJ whole genome shotgun (WGS) entry which is preliminary data.</text>
</comment>
<evidence type="ECO:0000313" key="2">
    <source>
        <dbReference type="Proteomes" id="UP000887013"/>
    </source>
</evidence>
<dbReference type="Proteomes" id="UP000887013">
    <property type="component" value="Unassembled WGS sequence"/>
</dbReference>
<protein>
    <submittedName>
        <fullName evidence="1">Uncharacterized protein</fullName>
    </submittedName>
</protein>
<dbReference type="AlphaFoldDB" id="A0A8X6NVM8"/>
<reference evidence="1" key="1">
    <citation type="submission" date="2020-08" db="EMBL/GenBank/DDBJ databases">
        <title>Multicomponent nature underlies the extraordinary mechanical properties of spider dragline silk.</title>
        <authorList>
            <person name="Kono N."/>
            <person name="Nakamura H."/>
            <person name="Mori M."/>
            <person name="Yoshida Y."/>
            <person name="Ohtoshi R."/>
            <person name="Malay A.D."/>
            <person name="Moran D.A.P."/>
            <person name="Tomita M."/>
            <person name="Numata K."/>
            <person name="Arakawa K."/>
        </authorList>
    </citation>
    <scope>NUCLEOTIDE SEQUENCE</scope>
</reference>
<evidence type="ECO:0000313" key="1">
    <source>
        <dbReference type="EMBL" id="GFT34129.1"/>
    </source>
</evidence>